<reference evidence="2" key="1">
    <citation type="submission" date="2021-01" db="EMBL/GenBank/DDBJ databases">
        <authorList>
            <consortium name="Genoscope - CEA"/>
            <person name="William W."/>
        </authorList>
    </citation>
    <scope>NUCLEOTIDE SEQUENCE</scope>
</reference>
<evidence type="ECO:0000313" key="3">
    <source>
        <dbReference type="Proteomes" id="UP000689195"/>
    </source>
</evidence>
<accession>A0A8S1TSY8</accession>
<keyword evidence="3" id="KW-1185">Reference proteome</keyword>
<dbReference type="EMBL" id="CAJJDO010000025">
    <property type="protein sequence ID" value="CAD8154066.1"/>
    <property type="molecule type" value="Genomic_DNA"/>
</dbReference>
<protein>
    <submittedName>
        <fullName evidence="2">Uncharacterized protein</fullName>
    </submittedName>
</protein>
<feature type="transmembrane region" description="Helical" evidence="1">
    <location>
        <begin position="6"/>
        <end position="33"/>
    </location>
</feature>
<keyword evidence="1" id="KW-0812">Transmembrane</keyword>
<keyword evidence="1" id="KW-0472">Membrane</keyword>
<comment type="caution">
    <text evidence="2">The sequence shown here is derived from an EMBL/GenBank/DDBJ whole genome shotgun (WGS) entry which is preliminary data.</text>
</comment>
<dbReference type="Proteomes" id="UP000689195">
    <property type="component" value="Unassembled WGS sequence"/>
</dbReference>
<name>A0A8S1TSY8_9CILI</name>
<proteinExistence type="predicted"/>
<evidence type="ECO:0000313" key="2">
    <source>
        <dbReference type="EMBL" id="CAD8154066.1"/>
    </source>
</evidence>
<organism evidence="2 3">
    <name type="scientific">Paramecium pentaurelia</name>
    <dbReference type="NCBI Taxonomy" id="43138"/>
    <lineage>
        <taxon>Eukaryota</taxon>
        <taxon>Sar</taxon>
        <taxon>Alveolata</taxon>
        <taxon>Ciliophora</taxon>
        <taxon>Intramacronucleata</taxon>
        <taxon>Oligohymenophorea</taxon>
        <taxon>Peniculida</taxon>
        <taxon>Parameciidae</taxon>
        <taxon>Paramecium</taxon>
    </lineage>
</organism>
<gene>
    <name evidence="2" type="ORF">PPENT_87.1.T0250170</name>
</gene>
<keyword evidence="1" id="KW-1133">Transmembrane helix</keyword>
<dbReference type="OrthoDB" id="306412at2759"/>
<evidence type="ECO:0000256" key="1">
    <source>
        <dbReference type="SAM" id="Phobius"/>
    </source>
</evidence>
<dbReference type="AlphaFoldDB" id="A0A8S1TSY8"/>
<feature type="transmembrane region" description="Helical" evidence="1">
    <location>
        <begin position="54"/>
        <end position="75"/>
    </location>
</feature>
<sequence length="104" mass="12007">MGFLSLNFLLFILAIIFLLHQTLIIMINLSFFIGSCLLIGIQFSLKKGKLQRSIFYFLGLFATNIFKLTIIEFPLEIYGLFVMFKSKSLIQKMEIEVSAKVPYI</sequence>